<dbReference type="PANTHER" id="PTHR45653">
    <property type="entry name" value="DEDICATOR OF CYTOKINESIS"/>
    <property type="match status" value="1"/>
</dbReference>
<feature type="compositionally biased region" description="Polar residues" evidence="4">
    <location>
        <begin position="14"/>
        <end position="28"/>
    </location>
</feature>
<keyword evidence="2" id="KW-0963">Cytoplasm</keyword>
<evidence type="ECO:0000259" key="5">
    <source>
        <dbReference type="PROSITE" id="PS51650"/>
    </source>
</evidence>
<dbReference type="InterPro" id="IPR035892">
    <property type="entry name" value="C2_domain_sf"/>
</dbReference>
<protein>
    <submittedName>
        <fullName evidence="7">C2 DOCK-type domain-containing protein</fullName>
    </submittedName>
</protein>
<accession>A0A914X8F2</accession>
<dbReference type="WBParaSite" id="PSAMB.scaffold71size86828.g1617.t1">
    <property type="protein sequence ID" value="PSAMB.scaffold71size86828.g1617.t1"/>
    <property type="gene ID" value="PSAMB.scaffold71size86828.g1617"/>
</dbReference>
<dbReference type="GO" id="GO:0005737">
    <property type="term" value="C:cytoplasm"/>
    <property type="evidence" value="ECO:0007669"/>
    <property type="project" value="UniProtKB-SubCell"/>
</dbReference>
<dbReference type="InterPro" id="IPR032376">
    <property type="entry name" value="DOCK_N"/>
</dbReference>
<proteinExistence type="inferred from homology"/>
<dbReference type="AlphaFoldDB" id="A0A914X8F2"/>
<dbReference type="InterPro" id="IPR027007">
    <property type="entry name" value="C2_DOCK-type_domain"/>
</dbReference>
<dbReference type="GO" id="GO:0031267">
    <property type="term" value="F:small GTPase binding"/>
    <property type="evidence" value="ECO:0007669"/>
    <property type="project" value="TreeGrafter"/>
</dbReference>
<dbReference type="InterPro" id="IPR042455">
    <property type="entry name" value="DOCK_N_sub1"/>
</dbReference>
<organism evidence="6 7">
    <name type="scientific">Plectus sambesii</name>
    <dbReference type="NCBI Taxonomy" id="2011161"/>
    <lineage>
        <taxon>Eukaryota</taxon>
        <taxon>Metazoa</taxon>
        <taxon>Ecdysozoa</taxon>
        <taxon>Nematoda</taxon>
        <taxon>Chromadorea</taxon>
        <taxon>Plectida</taxon>
        <taxon>Plectina</taxon>
        <taxon>Plectoidea</taxon>
        <taxon>Plectidae</taxon>
        <taxon>Plectus</taxon>
    </lineage>
</organism>
<dbReference type="Gene3D" id="1.20.1270.350">
    <property type="entry name" value="Dedicator of cytokinesis N-terminal subdomain"/>
    <property type="match status" value="1"/>
</dbReference>
<dbReference type="GO" id="GO:0005886">
    <property type="term" value="C:plasma membrane"/>
    <property type="evidence" value="ECO:0007669"/>
    <property type="project" value="TreeGrafter"/>
</dbReference>
<evidence type="ECO:0000313" key="6">
    <source>
        <dbReference type="Proteomes" id="UP000887566"/>
    </source>
</evidence>
<comment type="subcellular location">
    <subcellularLocation>
        <location evidence="1">Cytoplasm</location>
    </subcellularLocation>
</comment>
<comment type="similarity">
    <text evidence="3">Belongs to the DOCK family.</text>
</comment>
<evidence type="ECO:0000313" key="7">
    <source>
        <dbReference type="WBParaSite" id="PSAMB.scaffold71size86828.g1617.t1"/>
    </source>
</evidence>
<dbReference type="GO" id="GO:0007264">
    <property type="term" value="P:small GTPase-mediated signal transduction"/>
    <property type="evidence" value="ECO:0007669"/>
    <property type="project" value="InterPro"/>
</dbReference>
<feature type="domain" description="C2 DOCK-type" evidence="5">
    <location>
        <begin position="342"/>
        <end position="533"/>
    </location>
</feature>
<feature type="region of interest" description="Disordered" evidence="4">
    <location>
        <begin position="1"/>
        <end position="28"/>
    </location>
</feature>
<dbReference type="InterPro" id="IPR026791">
    <property type="entry name" value="DOCK"/>
</dbReference>
<name>A0A914X8F2_9BILA</name>
<dbReference type="Gene3D" id="2.60.40.150">
    <property type="entry name" value="C2 domain"/>
    <property type="match status" value="1"/>
</dbReference>
<dbReference type="Pfam" id="PF16172">
    <property type="entry name" value="DOCK_N"/>
    <property type="match status" value="1"/>
</dbReference>
<evidence type="ECO:0000256" key="3">
    <source>
        <dbReference type="PROSITE-ProRule" id="PRU00983"/>
    </source>
</evidence>
<keyword evidence="6" id="KW-1185">Reference proteome</keyword>
<dbReference type="Proteomes" id="UP000887566">
    <property type="component" value="Unplaced"/>
</dbReference>
<dbReference type="GO" id="GO:0005085">
    <property type="term" value="F:guanyl-nucleotide exchange factor activity"/>
    <property type="evidence" value="ECO:0007669"/>
    <property type="project" value="InterPro"/>
</dbReference>
<reference evidence="7" key="1">
    <citation type="submission" date="2022-11" db="UniProtKB">
        <authorList>
            <consortium name="WormBaseParasite"/>
        </authorList>
    </citation>
    <scope>IDENTIFICATION</scope>
</reference>
<evidence type="ECO:0000256" key="2">
    <source>
        <dbReference type="ARBA" id="ARBA00022490"/>
    </source>
</evidence>
<dbReference type="PROSITE" id="PS51650">
    <property type="entry name" value="C2_DOCK"/>
    <property type="match status" value="1"/>
</dbReference>
<sequence length="678" mass="76440">MSRGSATRRLPRALTQTSPHSLRSSTMQPDATVYQADRAVLRWLEELKRRYLTRDSALVATVGRLIDEVLQRRAELCERRATAARQRAICHAIYSLLDYGNRLLEQDLIVRKRLEPINDYDELGLVEIYRLLLDNDDHSLALPNLTLLPDCISDVDEPYRHIFTSLSRAHFPPVSGCSYEVQVSMLSEKHDQWEPFCWRVDWTGVKWNWINSSAVFLNLPYPSGDCFLCIRVMKILTETSADTIGAIKSIRRPFGFALFPLLQLDVFETNVPLALFTCTDADWHQIRDLMIKRVTSKLTPVIDTDIVLAVSQCRGIRKQVDIEAASFGIYQSLPVIRTNTDRNEALITVLNGEFSEKNVSRKPGGKNVLLTLQLVDGTGRLIQNAFVEDCSNCKVTECCCSLLAAANFVQWKETVLVSLPVGMAAADLALVHLRIICSFTNGRRESDGKKLPTVFGFSFLPLFDSDGLTRKDDNYRLSVFKCENVTRLRDPSRYRQLPWRRLEDNEANVMSQISVPGFPTAVRHSIRLNFRLRACQLTQDERVLPFLSHGANDRFHDVCLSALSSIDANSAYSTLVPLLDALMIELSSSATAQSAFRALQRIFSLSSCIEHRNQLEQFLNLDWNYADLFGCIMEMTIESVNRCGTGSALFGVDSFSASGQLQAIFWSACFAVKALCAD</sequence>
<evidence type="ECO:0000256" key="4">
    <source>
        <dbReference type="SAM" id="MobiDB-lite"/>
    </source>
</evidence>
<evidence type="ECO:0000256" key="1">
    <source>
        <dbReference type="ARBA" id="ARBA00004496"/>
    </source>
</evidence>
<dbReference type="PANTHER" id="PTHR45653:SF10">
    <property type="entry name" value="MYOBLAST CITY, ISOFORM B"/>
    <property type="match status" value="1"/>
</dbReference>
<dbReference type="Pfam" id="PF14429">
    <property type="entry name" value="DOCK-C2"/>
    <property type="match status" value="1"/>
</dbReference>